<dbReference type="EMBL" id="ML992703">
    <property type="protein sequence ID" value="KAF2207472.1"/>
    <property type="molecule type" value="Genomic_DNA"/>
</dbReference>
<proteinExistence type="predicted"/>
<feature type="region of interest" description="Disordered" evidence="1">
    <location>
        <begin position="1"/>
        <end position="43"/>
    </location>
</feature>
<keyword evidence="3" id="KW-1185">Reference proteome</keyword>
<name>A0A6A6F129_9PEZI</name>
<protein>
    <submittedName>
        <fullName evidence="2">Uncharacterized protein</fullName>
    </submittedName>
</protein>
<gene>
    <name evidence="2" type="ORF">CERZMDRAFT_102369</name>
</gene>
<evidence type="ECO:0000313" key="2">
    <source>
        <dbReference type="EMBL" id="KAF2207472.1"/>
    </source>
</evidence>
<feature type="compositionally biased region" description="Acidic residues" evidence="1">
    <location>
        <begin position="22"/>
        <end position="32"/>
    </location>
</feature>
<organism evidence="2 3">
    <name type="scientific">Cercospora zeae-maydis SCOH1-5</name>
    <dbReference type="NCBI Taxonomy" id="717836"/>
    <lineage>
        <taxon>Eukaryota</taxon>
        <taxon>Fungi</taxon>
        <taxon>Dikarya</taxon>
        <taxon>Ascomycota</taxon>
        <taxon>Pezizomycotina</taxon>
        <taxon>Dothideomycetes</taxon>
        <taxon>Dothideomycetidae</taxon>
        <taxon>Mycosphaerellales</taxon>
        <taxon>Mycosphaerellaceae</taxon>
        <taxon>Cercospora</taxon>
    </lineage>
</organism>
<dbReference type="AlphaFoldDB" id="A0A6A6F129"/>
<evidence type="ECO:0000256" key="1">
    <source>
        <dbReference type="SAM" id="MobiDB-lite"/>
    </source>
</evidence>
<accession>A0A6A6F129</accession>
<reference evidence="2" key="1">
    <citation type="journal article" date="2020" name="Stud. Mycol.">
        <title>101 Dothideomycetes genomes: a test case for predicting lifestyles and emergence of pathogens.</title>
        <authorList>
            <person name="Haridas S."/>
            <person name="Albert R."/>
            <person name="Binder M."/>
            <person name="Bloem J."/>
            <person name="Labutti K."/>
            <person name="Salamov A."/>
            <person name="Andreopoulos B."/>
            <person name="Baker S."/>
            <person name="Barry K."/>
            <person name="Bills G."/>
            <person name="Bluhm B."/>
            <person name="Cannon C."/>
            <person name="Castanera R."/>
            <person name="Culley D."/>
            <person name="Daum C."/>
            <person name="Ezra D."/>
            <person name="Gonzalez J."/>
            <person name="Henrissat B."/>
            <person name="Kuo A."/>
            <person name="Liang C."/>
            <person name="Lipzen A."/>
            <person name="Lutzoni F."/>
            <person name="Magnuson J."/>
            <person name="Mondo S."/>
            <person name="Nolan M."/>
            <person name="Ohm R."/>
            <person name="Pangilinan J."/>
            <person name="Park H.-J."/>
            <person name="Ramirez L."/>
            <person name="Alfaro M."/>
            <person name="Sun H."/>
            <person name="Tritt A."/>
            <person name="Yoshinaga Y."/>
            <person name="Zwiers L.-H."/>
            <person name="Turgeon B."/>
            <person name="Goodwin S."/>
            <person name="Spatafora J."/>
            <person name="Crous P."/>
            <person name="Grigoriev I."/>
        </authorList>
    </citation>
    <scope>NUCLEOTIDE SEQUENCE</scope>
    <source>
        <strain evidence="2">SCOH1-5</strain>
    </source>
</reference>
<feature type="compositionally biased region" description="Polar residues" evidence="1">
    <location>
        <begin position="1"/>
        <end position="10"/>
    </location>
</feature>
<evidence type="ECO:0000313" key="3">
    <source>
        <dbReference type="Proteomes" id="UP000799539"/>
    </source>
</evidence>
<dbReference type="Proteomes" id="UP000799539">
    <property type="component" value="Unassembled WGS sequence"/>
</dbReference>
<sequence length="108" mass="12621">MESPQSQAQAPATEYENAFLVDSEESSPENVEETFSMPPPPEQRFDTFEKLKQFIRKWSLKHRYDLVCDSSRKDASGLGQDERVDERLYGKNGKGFDWRNFVREIDEP</sequence>